<protein>
    <submittedName>
        <fullName evidence="10">Cloroperoxidase</fullName>
    </submittedName>
</protein>
<evidence type="ECO:0000256" key="7">
    <source>
        <dbReference type="ARBA" id="ARBA00025795"/>
    </source>
</evidence>
<proteinExistence type="inferred from homology"/>
<dbReference type="GO" id="GO:0046872">
    <property type="term" value="F:metal ion binding"/>
    <property type="evidence" value="ECO:0007669"/>
    <property type="project" value="UniProtKB-KW"/>
</dbReference>
<dbReference type="PANTHER" id="PTHR33577">
    <property type="entry name" value="STERIGMATOCYSTIN BIOSYNTHESIS PEROXIDASE STCC-RELATED"/>
    <property type="match status" value="1"/>
</dbReference>
<accession>A0A6A6DGB3</accession>
<evidence type="ECO:0000256" key="2">
    <source>
        <dbReference type="ARBA" id="ARBA00022559"/>
    </source>
</evidence>
<dbReference type="PANTHER" id="PTHR33577:SF15">
    <property type="entry name" value="HEME HALOPEROXIDASE FAMILY PROFILE DOMAIN-CONTAINING PROTEIN"/>
    <property type="match status" value="1"/>
</dbReference>
<evidence type="ECO:0000259" key="9">
    <source>
        <dbReference type="PROSITE" id="PS51405"/>
    </source>
</evidence>
<dbReference type="SUPFAM" id="SSF47571">
    <property type="entry name" value="Cloroperoxidase"/>
    <property type="match status" value="1"/>
</dbReference>
<keyword evidence="2 10" id="KW-0575">Peroxidase</keyword>
<feature type="chain" id="PRO_5025370366" evidence="8">
    <location>
        <begin position="18"/>
        <end position="433"/>
    </location>
</feature>
<keyword evidence="8" id="KW-0732">Signal</keyword>
<dbReference type="GO" id="GO:0004601">
    <property type="term" value="F:peroxidase activity"/>
    <property type="evidence" value="ECO:0007669"/>
    <property type="project" value="UniProtKB-KW"/>
</dbReference>
<dbReference type="InterPro" id="IPR000028">
    <property type="entry name" value="Chloroperoxidase"/>
</dbReference>
<feature type="signal peptide" evidence="8">
    <location>
        <begin position="1"/>
        <end position="17"/>
    </location>
</feature>
<evidence type="ECO:0000256" key="8">
    <source>
        <dbReference type="SAM" id="SignalP"/>
    </source>
</evidence>
<dbReference type="AlphaFoldDB" id="A0A6A6DGB3"/>
<keyword evidence="11" id="KW-1185">Reference proteome</keyword>
<reference evidence="10" key="1">
    <citation type="journal article" date="2020" name="Stud. Mycol.">
        <title>101 Dothideomycetes genomes: a test case for predicting lifestyles and emergence of pathogens.</title>
        <authorList>
            <person name="Haridas S."/>
            <person name="Albert R."/>
            <person name="Binder M."/>
            <person name="Bloem J."/>
            <person name="Labutti K."/>
            <person name="Salamov A."/>
            <person name="Andreopoulos B."/>
            <person name="Baker S."/>
            <person name="Barry K."/>
            <person name="Bills G."/>
            <person name="Bluhm B."/>
            <person name="Cannon C."/>
            <person name="Castanera R."/>
            <person name="Culley D."/>
            <person name="Daum C."/>
            <person name="Ezra D."/>
            <person name="Gonzalez J."/>
            <person name="Henrissat B."/>
            <person name="Kuo A."/>
            <person name="Liang C."/>
            <person name="Lipzen A."/>
            <person name="Lutzoni F."/>
            <person name="Magnuson J."/>
            <person name="Mondo S."/>
            <person name="Nolan M."/>
            <person name="Ohm R."/>
            <person name="Pangilinan J."/>
            <person name="Park H.-J."/>
            <person name="Ramirez L."/>
            <person name="Alfaro M."/>
            <person name="Sun H."/>
            <person name="Tritt A."/>
            <person name="Yoshinaga Y."/>
            <person name="Zwiers L.-H."/>
            <person name="Turgeon B."/>
            <person name="Goodwin S."/>
            <person name="Spatafora J."/>
            <person name="Crous P."/>
            <person name="Grigoriev I."/>
        </authorList>
    </citation>
    <scope>NUCLEOTIDE SEQUENCE</scope>
    <source>
        <strain evidence="10">CBS 207.26</strain>
    </source>
</reference>
<dbReference type="EMBL" id="ML994688">
    <property type="protein sequence ID" value="KAF2177432.1"/>
    <property type="molecule type" value="Genomic_DNA"/>
</dbReference>
<dbReference type="PROSITE" id="PS51405">
    <property type="entry name" value="HEME_HALOPEROXIDASE"/>
    <property type="match status" value="1"/>
</dbReference>
<dbReference type="OrthoDB" id="407298at2759"/>
<keyword evidence="5" id="KW-0560">Oxidoreductase</keyword>
<evidence type="ECO:0000313" key="11">
    <source>
        <dbReference type="Proteomes" id="UP000800200"/>
    </source>
</evidence>
<keyword evidence="3" id="KW-0349">Heme</keyword>
<dbReference type="Gene3D" id="1.10.489.10">
    <property type="entry name" value="Chloroperoxidase-like"/>
    <property type="match status" value="1"/>
</dbReference>
<gene>
    <name evidence="10" type="ORF">K469DRAFT_603150</name>
</gene>
<keyword evidence="6" id="KW-0408">Iron</keyword>
<evidence type="ECO:0000256" key="1">
    <source>
        <dbReference type="ARBA" id="ARBA00001970"/>
    </source>
</evidence>
<dbReference type="Proteomes" id="UP000800200">
    <property type="component" value="Unassembled WGS sequence"/>
</dbReference>
<evidence type="ECO:0000256" key="5">
    <source>
        <dbReference type="ARBA" id="ARBA00023002"/>
    </source>
</evidence>
<keyword evidence="4" id="KW-0479">Metal-binding</keyword>
<evidence type="ECO:0000256" key="6">
    <source>
        <dbReference type="ARBA" id="ARBA00023004"/>
    </source>
</evidence>
<sequence>MILSLLSLAYFATSVTAWAWIANVPGVDLSAIYAHPEYLPKHRRQTGPGGIGGPDAICPFNSDHPGAAPYDPDFPYTGSINGLPGTGIGGVQVPAPGDEAHQFTPPGPNDIRGPCPGMNTAANHNFLSHDGITNLAELVSAQQNLYNLAYDLAVFIAVRGIALDGDVVTTKLSIGCDATERTSIDPTGTLGREPGLDAHNKFEGDTSLTRRDFFLNDGDAYTFQGDMFANMYRVANETSNGLFDRDTIAVYRSRRYDESLADNANFYFGPKALLLYGAASFIYNVFPVFGPEGEANIDTVSTFYGAVPDGNGGYNHVPERIPENWFNRRVAYGIAEISSEIAYQYGRFPKLFGGNVGKNNFLALNTTFRIIKDGKLPDEVTAKDITCLLYQIATDNVPGTVANEVELPLQVLTWVLTQLNPIFQNTGCPLRII</sequence>
<evidence type="ECO:0000256" key="4">
    <source>
        <dbReference type="ARBA" id="ARBA00022723"/>
    </source>
</evidence>
<organism evidence="10 11">
    <name type="scientific">Zopfia rhizophila CBS 207.26</name>
    <dbReference type="NCBI Taxonomy" id="1314779"/>
    <lineage>
        <taxon>Eukaryota</taxon>
        <taxon>Fungi</taxon>
        <taxon>Dikarya</taxon>
        <taxon>Ascomycota</taxon>
        <taxon>Pezizomycotina</taxon>
        <taxon>Dothideomycetes</taxon>
        <taxon>Dothideomycetes incertae sedis</taxon>
        <taxon>Zopfiaceae</taxon>
        <taxon>Zopfia</taxon>
    </lineage>
</organism>
<evidence type="ECO:0000313" key="10">
    <source>
        <dbReference type="EMBL" id="KAF2177432.1"/>
    </source>
</evidence>
<comment type="similarity">
    <text evidence="7">Belongs to the chloroperoxidase family.</text>
</comment>
<dbReference type="Pfam" id="PF01328">
    <property type="entry name" value="Peroxidase_2"/>
    <property type="match status" value="1"/>
</dbReference>
<feature type="domain" description="Heme haloperoxidase family profile" evidence="9">
    <location>
        <begin position="99"/>
        <end position="339"/>
    </location>
</feature>
<comment type="cofactor">
    <cofactor evidence="1">
        <name>heme b</name>
        <dbReference type="ChEBI" id="CHEBI:60344"/>
    </cofactor>
</comment>
<evidence type="ECO:0000256" key="3">
    <source>
        <dbReference type="ARBA" id="ARBA00022617"/>
    </source>
</evidence>
<dbReference type="InterPro" id="IPR036851">
    <property type="entry name" value="Chloroperoxidase-like_sf"/>
</dbReference>
<name>A0A6A6DGB3_9PEZI</name>